<comment type="caution">
    <text evidence="5">The sequence shown here is derived from an EMBL/GenBank/DDBJ whole genome shotgun (WGS) entry which is preliminary data.</text>
</comment>
<name>A0AAD5Q1Q9_PYTIN</name>
<evidence type="ECO:0000259" key="4">
    <source>
        <dbReference type="PROSITE" id="PS50026"/>
    </source>
</evidence>
<dbReference type="PROSITE" id="PS01186">
    <property type="entry name" value="EGF_2"/>
    <property type="match status" value="3"/>
</dbReference>
<dbReference type="InterPro" id="IPR002049">
    <property type="entry name" value="LE_dom"/>
</dbReference>
<dbReference type="InterPro" id="IPR013111">
    <property type="entry name" value="EGF_extracell"/>
</dbReference>
<dbReference type="Gene3D" id="2.10.25.10">
    <property type="entry name" value="Laminin"/>
    <property type="match status" value="4"/>
</dbReference>
<keyword evidence="3" id="KW-0732">Signal</keyword>
<evidence type="ECO:0000313" key="6">
    <source>
        <dbReference type="Proteomes" id="UP001209570"/>
    </source>
</evidence>
<dbReference type="CDD" id="cd00055">
    <property type="entry name" value="EGF_Lam"/>
    <property type="match status" value="1"/>
</dbReference>
<feature type="disulfide bond" evidence="2">
    <location>
        <begin position="43"/>
        <end position="52"/>
    </location>
</feature>
<dbReference type="PROSITE" id="PS00022">
    <property type="entry name" value="EGF_1"/>
    <property type="match status" value="4"/>
</dbReference>
<dbReference type="PROSITE" id="PS50026">
    <property type="entry name" value="EGF_3"/>
    <property type="match status" value="3"/>
</dbReference>
<dbReference type="AlphaFoldDB" id="A0AAD5Q1Q9"/>
<feature type="disulfide bond" evidence="2">
    <location>
        <begin position="419"/>
        <end position="428"/>
    </location>
</feature>
<keyword evidence="6" id="KW-1185">Reference proteome</keyword>
<feature type="disulfide bond" evidence="2">
    <location>
        <begin position="368"/>
        <end position="377"/>
    </location>
</feature>
<feature type="domain" description="EGF-like" evidence="4">
    <location>
        <begin position="20"/>
        <end position="53"/>
    </location>
</feature>
<organism evidence="5 6">
    <name type="scientific">Pythium insidiosum</name>
    <name type="common">Pythiosis disease agent</name>
    <dbReference type="NCBI Taxonomy" id="114742"/>
    <lineage>
        <taxon>Eukaryota</taxon>
        <taxon>Sar</taxon>
        <taxon>Stramenopiles</taxon>
        <taxon>Oomycota</taxon>
        <taxon>Peronosporomycetes</taxon>
        <taxon>Pythiales</taxon>
        <taxon>Pythiaceae</taxon>
        <taxon>Pythium</taxon>
    </lineage>
</organism>
<feature type="signal peptide" evidence="3">
    <location>
        <begin position="1"/>
        <end position="21"/>
    </location>
</feature>
<dbReference type="InterPro" id="IPR052108">
    <property type="entry name" value="MEGF/SIB"/>
</dbReference>
<evidence type="ECO:0000256" key="2">
    <source>
        <dbReference type="PROSITE-ProRule" id="PRU00076"/>
    </source>
</evidence>
<evidence type="ECO:0000256" key="1">
    <source>
        <dbReference type="ARBA" id="ARBA00023157"/>
    </source>
</evidence>
<accession>A0AAD5Q1Q9</accession>
<dbReference type="SMART" id="SM00181">
    <property type="entry name" value="EGF"/>
    <property type="match status" value="5"/>
</dbReference>
<dbReference type="PANTHER" id="PTHR24035">
    <property type="entry name" value="MULTIPLE EPIDERMAL GROWTH FACTOR-LIKE DOMAINS PROTEIN"/>
    <property type="match status" value="1"/>
</dbReference>
<dbReference type="EMBL" id="JAKCXM010000722">
    <property type="protein sequence ID" value="KAJ0392094.1"/>
    <property type="molecule type" value="Genomic_DNA"/>
</dbReference>
<evidence type="ECO:0000313" key="5">
    <source>
        <dbReference type="EMBL" id="KAJ0392094.1"/>
    </source>
</evidence>
<gene>
    <name evidence="5" type="ORF">P43SY_010524</name>
</gene>
<keyword evidence="2" id="KW-0245">EGF-like domain</keyword>
<feature type="domain" description="EGF-like" evidence="4">
    <location>
        <begin position="395"/>
        <end position="429"/>
    </location>
</feature>
<keyword evidence="1 2" id="KW-1015">Disulfide bond</keyword>
<comment type="caution">
    <text evidence="2">Lacks conserved residue(s) required for the propagation of feature annotation.</text>
</comment>
<sequence>MWRQLELLVALAGLSIAATWGIPCDGTCSGHGACDLTTGRCQCFPGYIGTTCKWQSCPRGVAWADYATATDVAHGLAECSNMGLCDRTTGACRCRDGFEGVACERMSCPPCVNGRCISMRDAAALQDNVNFFTKTTYDAWDADKIFGCQCDNGFTGWDCSLRECPKGDDPMTTGQVNEVQHLNCLCDGCSGTFALTFRRRTTRNLSPTETAASLKAALEALDTISGVAVSVSGSGSTICDVDGATTSITFTNNPGNLPDLQIQGALTGGNTAPVLTLSSGAATGVYDGVGAAQHGTREELYCSNRGVCDFNVGVCVCALGFSSSDGAGGPGTRGDCGNGVATMCPTTSNGVCDGKGTCSNAPLWACSCQAGFTGADCTQRTCPQGTAWFDGATAPNTAHAMAPCSNRGTCDTKTGLCNCHPLFTGSACQLLKCPTGSGSGNPICSGHGTCKTMEQMALASAVNGVPQGFTYGATVNNPLTWDFNKIQACDCSQGAYLGPYSGAFGDFQSYDCSTRYCPLGADPFETGKVNEIQSIACLADGGSFKLTFRQQTTQSIAWNANAATLRAALQALTSISTAIVTITGGGAAVCAGAGAITTTIEFTYAQGDLPPLVPDISALTLSVAPNTPSIVVAEVQPGTKANLECSSRGECDGAGNPGVRGDCGYKSPYATIA</sequence>
<dbReference type="Proteomes" id="UP001209570">
    <property type="component" value="Unassembled WGS sequence"/>
</dbReference>
<dbReference type="PRINTS" id="PR00011">
    <property type="entry name" value="EGFLAMININ"/>
</dbReference>
<feature type="chain" id="PRO_5042296411" description="EGF-like domain-containing protein" evidence="3">
    <location>
        <begin position="22"/>
        <end position="673"/>
    </location>
</feature>
<protein>
    <recommendedName>
        <fullName evidence="4">EGF-like domain-containing protein</fullName>
    </recommendedName>
</protein>
<reference evidence="5" key="1">
    <citation type="submission" date="2021-12" db="EMBL/GenBank/DDBJ databases">
        <title>Prjna785345.</title>
        <authorList>
            <person name="Rujirawat T."/>
            <person name="Krajaejun T."/>
        </authorList>
    </citation>
    <scope>NUCLEOTIDE SEQUENCE</scope>
    <source>
        <strain evidence="5">Pi057C3</strain>
    </source>
</reference>
<dbReference type="Pfam" id="PF07974">
    <property type="entry name" value="EGF_2"/>
    <property type="match status" value="1"/>
</dbReference>
<feature type="domain" description="EGF-like" evidence="4">
    <location>
        <begin position="340"/>
        <end position="378"/>
    </location>
</feature>
<dbReference type="InterPro" id="IPR000742">
    <property type="entry name" value="EGF"/>
</dbReference>
<proteinExistence type="predicted"/>
<evidence type="ECO:0000256" key="3">
    <source>
        <dbReference type="SAM" id="SignalP"/>
    </source>
</evidence>
<feature type="disulfide bond" evidence="2">
    <location>
        <begin position="24"/>
        <end position="34"/>
    </location>
</feature>
<dbReference type="Pfam" id="PF23106">
    <property type="entry name" value="EGF_Teneurin"/>
    <property type="match status" value="1"/>
</dbReference>